<dbReference type="PANTHER" id="PTHR23150">
    <property type="entry name" value="SULFATASE MODIFYING FACTOR 1, 2"/>
    <property type="match status" value="1"/>
</dbReference>
<evidence type="ECO:0000256" key="1">
    <source>
        <dbReference type="SAM" id="SignalP"/>
    </source>
</evidence>
<dbReference type="EMBL" id="BSOR01000005">
    <property type="protein sequence ID" value="GLR62789.1"/>
    <property type="molecule type" value="Genomic_DNA"/>
</dbReference>
<dbReference type="Gene3D" id="3.90.1580.10">
    <property type="entry name" value="paralog of FGE (formylglycine-generating enzyme)"/>
    <property type="match status" value="1"/>
</dbReference>
<feature type="signal peptide" evidence="1">
    <location>
        <begin position="1"/>
        <end position="28"/>
    </location>
</feature>
<feature type="domain" description="Sulfatase-modifying factor enzyme-like" evidence="2">
    <location>
        <begin position="76"/>
        <end position="299"/>
    </location>
</feature>
<proteinExistence type="predicted"/>
<dbReference type="InterPro" id="IPR016187">
    <property type="entry name" value="CTDL_fold"/>
</dbReference>
<dbReference type="Proteomes" id="UP001156682">
    <property type="component" value="Unassembled WGS sequence"/>
</dbReference>
<gene>
    <name evidence="3" type="ORF">GCM10007878_02240</name>
</gene>
<dbReference type="SUPFAM" id="SSF56436">
    <property type="entry name" value="C-type lectin-like"/>
    <property type="match status" value="1"/>
</dbReference>
<comment type="caution">
    <text evidence="3">The sequence shown here is derived from an EMBL/GenBank/DDBJ whole genome shotgun (WGS) entry which is preliminary data.</text>
</comment>
<organism evidence="3 4">
    <name type="scientific">Marinospirillum insulare</name>
    <dbReference type="NCBI Taxonomy" id="217169"/>
    <lineage>
        <taxon>Bacteria</taxon>
        <taxon>Pseudomonadati</taxon>
        <taxon>Pseudomonadota</taxon>
        <taxon>Gammaproteobacteria</taxon>
        <taxon>Oceanospirillales</taxon>
        <taxon>Oceanospirillaceae</taxon>
        <taxon>Marinospirillum</taxon>
    </lineage>
</organism>
<dbReference type="RefSeq" id="WP_051610491.1">
    <property type="nucleotide sequence ID" value="NZ_BSOR01000005.1"/>
</dbReference>
<dbReference type="InterPro" id="IPR005532">
    <property type="entry name" value="SUMF_dom"/>
</dbReference>
<dbReference type="PANTHER" id="PTHR23150:SF35">
    <property type="entry name" value="BLL6746 PROTEIN"/>
    <property type="match status" value="1"/>
</dbReference>
<dbReference type="InterPro" id="IPR051043">
    <property type="entry name" value="Sulfatase_Mod_Factor_Kinase"/>
</dbReference>
<reference evidence="4" key="1">
    <citation type="journal article" date="2019" name="Int. J. Syst. Evol. Microbiol.">
        <title>The Global Catalogue of Microorganisms (GCM) 10K type strain sequencing project: providing services to taxonomists for standard genome sequencing and annotation.</title>
        <authorList>
            <consortium name="The Broad Institute Genomics Platform"/>
            <consortium name="The Broad Institute Genome Sequencing Center for Infectious Disease"/>
            <person name="Wu L."/>
            <person name="Ma J."/>
        </authorList>
    </citation>
    <scope>NUCLEOTIDE SEQUENCE [LARGE SCALE GENOMIC DNA]</scope>
    <source>
        <strain evidence="4">NBRC 100033</strain>
    </source>
</reference>
<evidence type="ECO:0000313" key="4">
    <source>
        <dbReference type="Proteomes" id="UP001156682"/>
    </source>
</evidence>
<sequence length="303" mass="33505">MTQPLTRSLFLSGCTLLLLAFGLSSAQAAEHRGPFGITMVDIPAGSFTMGSCKMTSAQEEENKRRQFLGQDPIQLNCGTPDPDARNNETPQRQVSISAFQMGKTPVTLGQFKQYIAASGRTRLITNDFMKYNKRGDAAPVVHVSWGDAQAMVDWLNTHHGGGWRLPSEAEWEYAARAGTRTRFYTGNCITTEQANFEGRSPATGCPRGNYRERLVAADSFAPNAFGLHGMAGNVLQWTQDCWNKSYRGAPSDGSARSSGQCDRRVVRGGFWGNYGADLRSAKRSNLDRDVRFYAYGFRLSRSR</sequence>
<protein>
    <recommendedName>
        <fullName evidence="2">Sulfatase-modifying factor enzyme-like domain-containing protein</fullName>
    </recommendedName>
</protein>
<evidence type="ECO:0000313" key="3">
    <source>
        <dbReference type="EMBL" id="GLR62789.1"/>
    </source>
</evidence>
<keyword evidence="1" id="KW-0732">Signal</keyword>
<evidence type="ECO:0000259" key="2">
    <source>
        <dbReference type="Pfam" id="PF03781"/>
    </source>
</evidence>
<dbReference type="Pfam" id="PF03781">
    <property type="entry name" value="FGE-sulfatase"/>
    <property type="match status" value="1"/>
</dbReference>
<accession>A0ABQ5ZY28</accession>
<keyword evidence="4" id="KW-1185">Reference proteome</keyword>
<dbReference type="InterPro" id="IPR042095">
    <property type="entry name" value="SUMF_sf"/>
</dbReference>
<feature type="chain" id="PRO_5045277389" description="Sulfatase-modifying factor enzyme-like domain-containing protein" evidence="1">
    <location>
        <begin position="29"/>
        <end position="303"/>
    </location>
</feature>
<name>A0ABQ5ZY28_9GAMM</name>